<gene>
    <name evidence="1" type="ORF">RJ639_010196</name>
</gene>
<keyword evidence="2" id="KW-1185">Reference proteome</keyword>
<organism evidence="1 2">
    <name type="scientific">Escallonia herrerae</name>
    <dbReference type="NCBI Taxonomy" id="1293975"/>
    <lineage>
        <taxon>Eukaryota</taxon>
        <taxon>Viridiplantae</taxon>
        <taxon>Streptophyta</taxon>
        <taxon>Embryophyta</taxon>
        <taxon>Tracheophyta</taxon>
        <taxon>Spermatophyta</taxon>
        <taxon>Magnoliopsida</taxon>
        <taxon>eudicotyledons</taxon>
        <taxon>Gunneridae</taxon>
        <taxon>Pentapetalae</taxon>
        <taxon>asterids</taxon>
        <taxon>campanulids</taxon>
        <taxon>Escalloniales</taxon>
        <taxon>Escalloniaceae</taxon>
        <taxon>Escallonia</taxon>
    </lineage>
</organism>
<comment type="caution">
    <text evidence="1">The sequence shown here is derived from an EMBL/GenBank/DDBJ whole genome shotgun (WGS) entry which is preliminary data.</text>
</comment>
<evidence type="ECO:0000313" key="2">
    <source>
        <dbReference type="Proteomes" id="UP001188597"/>
    </source>
</evidence>
<reference evidence="1" key="1">
    <citation type="submission" date="2022-12" db="EMBL/GenBank/DDBJ databases">
        <title>Draft genome assemblies for two species of Escallonia (Escalloniales).</title>
        <authorList>
            <person name="Chanderbali A."/>
            <person name="Dervinis C."/>
            <person name="Anghel I."/>
            <person name="Soltis D."/>
            <person name="Soltis P."/>
            <person name="Zapata F."/>
        </authorList>
    </citation>
    <scope>NUCLEOTIDE SEQUENCE</scope>
    <source>
        <strain evidence="1">UCBG64.0493</strain>
        <tissue evidence="1">Leaf</tissue>
    </source>
</reference>
<proteinExistence type="predicted"/>
<dbReference type="EMBL" id="JAVXUP010001264">
    <property type="protein sequence ID" value="KAK3013848.1"/>
    <property type="molecule type" value="Genomic_DNA"/>
</dbReference>
<sequence length="82" mass="8782">MAARQSQPADLFFYLPCEQRTDDGDKVQRGCSADDGGDRERVREGVRILEGEDAAIDEGLAVVDDAIIVTQALEDAGVDKAG</sequence>
<name>A0AA88VTX2_9ASTE</name>
<dbReference type="Proteomes" id="UP001188597">
    <property type="component" value="Unassembled WGS sequence"/>
</dbReference>
<evidence type="ECO:0000313" key="1">
    <source>
        <dbReference type="EMBL" id="KAK3013848.1"/>
    </source>
</evidence>
<protein>
    <submittedName>
        <fullName evidence="1">Uncharacterized protein</fullName>
    </submittedName>
</protein>
<dbReference type="AlphaFoldDB" id="A0AA88VTX2"/>
<accession>A0AA88VTX2</accession>